<proteinExistence type="predicted"/>
<evidence type="ECO:0000259" key="25">
    <source>
        <dbReference type="Pfam" id="PF00905"/>
    </source>
</evidence>
<evidence type="ECO:0000259" key="26">
    <source>
        <dbReference type="Pfam" id="PF00912"/>
    </source>
</evidence>
<sequence length="900" mass="99524">MNFGKNKTLKKQKALNSSAPMLGNKAGVSFLKVLFIALISFGVICISLVFGIINGMIDSAPNISDVNIMPSGYATFVYDTNGNQLQKLTSSSSNRMSVSIDKIAPDMQHAIVAIEDERFYEHEGIDVRGILRAFVNGVSNGFNFNEGASTLTQQLLKNNVFTNWTDEGKIERFKRKFQEQYLALQLEKSLNRQGKDTKNIILENYLNTINFGAGTYGIQAASQRYFNKDASELTLSESAVLAAIPQNPTKFNPINHPEENIERRNKVLSNMLSQGYISQSEYETALADNVYDRIQETDSSQEQAAPYSYFIDELIDQVINDLQVQKGYTEVQAQNALYSGGLRIYTTQDPVIQGICDDEYANPDNFPEESQVGIDWALSVKKTDGTVQNYSVEMMRLHFKDIDPDFELLFDSQEEAQSYIDAYKQSVVLPGETVIGERTSFSPQPQSSLTVIDQHTGYVKAIVGGRGEKTASLTLNRATNTYRQPGSTFKILSTYAPALDQGLTLATTYEDEPYEYEDGTKVRNWLSDSYNGTTTIRYAIEQSINVVAVKCLTEITPQLGFDYLQNFGFSNLITSKTINGKVFSDIYQPLALGGITYGVTNLELASAYAALANGGTYIKPMFYTKILDQDGNVILENTAQETTVTKESTAYLLTNAMEDVVTKGTGKNLRLDDMTAAGKTGTTSAYNDVWFAGYTPYYTCAVWAGYDNNEKLSPNGIGRTYHQILWRKIMNRIHENLPDKNFQMPTSVTEATVCQISGKLASSGCPTIKEYFEKSTLPTERCSSHQKTNTDSTSHNTYGSGSSRSSSSSDSYDRSDYGSNSSGGNSYTPSNDSQPSDDNRDDRYDGPGDASDDDTGDDSSGSSDSDDREDSGNGEDSPGNSDSGGNRYDDWRDYLENNED</sequence>
<evidence type="ECO:0000256" key="13">
    <source>
        <dbReference type="ARBA" id="ARBA00022968"/>
    </source>
</evidence>
<keyword evidence="10 24" id="KW-0812">Transmembrane</keyword>
<dbReference type="Pfam" id="PF00905">
    <property type="entry name" value="Transpeptidase"/>
    <property type="match status" value="1"/>
</dbReference>
<evidence type="ECO:0000256" key="4">
    <source>
        <dbReference type="ARBA" id="ARBA00018638"/>
    </source>
</evidence>
<dbReference type="RefSeq" id="WP_044983644.1">
    <property type="nucleotide sequence ID" value="NZ_CABLBR010000054.1"/>
</dbReference>
<comment type="catalytic activity">
    <reaction evidence="20">
        <text>Preferential cleavage: (Ac)2-L-Lys-D-Ala-|-D-Ala. Also transpeptidation of peptidyl-alanyl moieties that are N-acyl substituents of D-alanine.</text>
        <dbReference type="EC" id="3.4.16.4"/>
    </reaction>
</comment>
<dbReference type="InterPro" id="IPR012338">
    <property type="entry name" value="Beta-lactam/transpept-like"/>
</dbReference>
<evidence type="ECO:0000313" key="28">
    <source>
        <dbReference type="Proteomes" id="UP001060164"/>
    </source>
</evidence>
<gene>
    <name evidence="27" type="ORF">NQ502_12245</name>
</gene>
<keyword evidence="15 24" id="KW-1133">Transmembrane helix</keyword>
<reference evidence="27" key="1">
    <citation type="journal article" date="2022" name="Cell">
        <title>Design, construction, and in vivo augmentation of a complex gut microbiome.</title>
        <authorList>
            <person name="Cheng A.G."/>
            <person name="Ho P.Y."/>
            <person name="Aranda-Diaz A."/>
            <person name="Jain S."/>
            <person name="Yu F.B."/>
            <person name="Meng X."/>
            <person name="Wang M."/>
            <person name="Iakiviak M."/>
            <person name="Nagashima K."/>
            <person name="Zhao A."/>
            <person name="Murugkar P."/>
            <person name="Patil A."/>
            <person name="Atabakhsh K."/>
            <person name="Weakley A."/>
            <person name="Yan J."/>
            <person name="Brumbaugh A.R."/>
            <person name="Higginbottom S."/>
            <person name="Dimas A."/>
            <person name="Shiver A.L."/>
            <person name="Deutschbauer A."/>
            <person name="Neff N."/>
            <person name="Sonnenburg J.L."/>
            <person name="Huang K.C."/>
            <person name="Fischbach M.A."/>
        </authorList>
    </citation>
    <scope>NUCLEOTIDE SEQUENCE</scope>
    <source>
        <strain evidence="27">DSM 19829</strain>
    </source>
</reference>
<evidence type="ECO:0000256" key="20">
    <source>
        <dbReference type="ARBA" id="ARBA00034000"/>
    </source>
</evidence>
<keyword evidence="9" id="KW-0808">Transferase</keyword>
<evidence type="ECO:0000256" key="17">
    <source>
        <dbReference type="ARBA" id="ARBA00023251"/>
    </source>
</evidence>
<name>A0ABY5VCB2_9FIRM</name>
<keyword evidence="28" id="KW-1185">Reference proteome</keyword>
<feature type="region of interest" description="Disordered" evidence="23">
    <location>
        <begin position="776"/>
        <end position="900"/>
    </location>
</feature>
<dbReference type="InterPro" id="IPR036950">
    <property type="entry name" value="PBP_transglycosylase"/>
</dbReference>
<keyword evidence="7" id="KW-0645">Protease</keyword>
<dbReference type="Gene3D" id="1.10.3810.10">
    <property type="entry name" value="Biosynthetic peptidoglycan transglycosylase-like"/>
    <property type="match status" value="1"/>
</dbReference>
<dbReference type="InterPro" id="IPR001460">
    <property type="entry name" value="PCN-bd_Tpept"/>
</dbReference>
<feature type="domain" description="Penicillin-binding protein transpeptidase" evidence="25">
    <location>
        <begin position="449"/>
        <end position="713"/>
    </location>
</feature>
<feature type="transmembrane region" description="Helical" evidence="24">
    <location>
        <begin position="30"/>
        <end position="53"/>
    </location>
</feature>
<feature type="compositionally biased region" description="Basic and acidic residues" evidence="23">
    <location>
        <begin position="837"/>
        <end position="846"/>
    </location>
</feature>
<feature type="compositionally biased region" description="Polar residues" evidence="23">
    <location>
        <begin position="785"/>
        <end position="797"/>
    </location>
</feature>
<feature type="compositionally biased region" description="Acidic residues" evidence="23">
    <location>
        <begin position="864"/>
        <end position="873"/>
    </location>
</feature>
<evidence type="ECO:0000256" key="16">
    <source>
        <dbReference type="ARBA" id="ARBA00023136"/>
    </source>
</evidence>
<evidence type="ECO:0000256" key="19">
    <source>
        <dbReference type="ARBA" id="ARBA00023316"/>
    </source>
</evidence>
<keyword evidence="8" id="KW-0328">Glycosyltransferase</keyword>
<evidence type="ECO:0000256" key="8">
    <source>
        <dbReference type="ARBA" id="ARBA00022676"/>
    </source>
</evidence>
<evidence type="ECO:0000256" key="18">
    <source>
        <dbReference type="ARBA" id="ARBA00023268"/>
    </source>
</evidence>
<evidence type="ECO:0000256" key="6">
    <source>
        <dbReference type="ARBA" id="ARBA00022645"/>
    </source>
</evidence>
<keyword evidence="16 24" id="KW-0472">Membrane</keyword>
<feature type="compositionally biased region" description="Low complexity" evidence="23">
    <location>
        <begin position="817"/>
        <end position="827"/>
    </location>
</feature>
<feature type="compositionally biased region" description="Basic and acidic residues" evidence="23">
    <location>
        <begin position="887"/>
        <end position="900"/>
    </location>
</feature>
<evidence type="ECO:0000256" key="10">
    <source>
        <dbReference type="ARBA" id="ARBA00022692"/>
    </source>
</evidence>
<comment type="catalytic activity">
    <reaction evidence="22">
        <text>[GlcNAc-(1-&gt;4)-Mur2Ac(oyl-L-Ala-gamma-D-Glu-L-Lys-D-Ala-D-Ala)](n)-di-trans,octa-cis-undecaprenyl diphosphate + beta-D-GlcNAc-(1-&gt;4)-Mur2Ac(oyl-L-Ala-gamma-D-Glu-L-Lys-D-Ala-D-Ala)-di-trans,octa-cis-undecaprenyl diphosphate = [GlcNAc-(1-&gt;4)-Mur2Ac(oyl-L-Ala-gamma-D-Glu-L-Lys-D-Ala-D-Ala)](n+1)-di-trans,octa-cis-undecaprenyl diphosphate + di-trans,octa-cis-undecaprenyl diphosphate + H(+)</text>
        <dbReference type="Rhea" id="RHEA:23708"/>
        <dbReference type="Rhea" id="RHEA-COMP:9602"/>
        <dbReference type="Rhea" id="RHEA-COMP:9603"/>
        <dbReference type="ChEBI" id="CHEBI:15378"/>
        <dbReference type="ChEBI" id="CHEBI:58405"/>
        <dbReference type="ChEBI" id="CHEBI:60033"/>
        <dbReference type="ChEBI" id="CHEBI:78435"/>
        <dbReference type="EC" id="2.4.99.28"/>
    </reaction>
</comment>
<evidence type="ECO:0000256" key="1">
    <source>
        <dbReference type="ARBA" id="ARBA00002624"/>
    </source>
</evidence>
<dbReference type="EC" id="2.4.99.28" evidence="21"/>
<dbReference type="EC" id="3.4.16.4" evidence="3"/>
<keyword evidence="18" id="KW-0511">Multifunctional enzyme</keyword>
<dbReference type="InterPro" id="IPR001264">
    <property type="entry name" value="Glyco_trans_51"/>
</dbReference>
<feature type="compositionally biased region" description="Low complexity" evidence="23">
    <location>
        <begin position="798"/>
        <end position="810"/>
    </location>
</feature>
<dbReference type="NCBIfam" id="TIGR02074">
    <property type="entry name" value="PBP_1a_fam"/>
    <property type="match status" value="1"/>
</dbReference>
<dbReference type="SUPFAM" id="SSF53955">
    <property type="entry name" value="Lysozyme-like"/>
    <property type="match status" value="1"/>
</dbReference>
<keyword evidence="19" id="KW-0961">Cell wall biogenesis/degradation</keyword>
<protein>
    <recommendedName>
        <fullName evidence="4">Penicillin-binding protein 1A</fullName>
        <ecNumber evidence="21">2.4.99.28</ecNumber>
        <ecNumber evidence="3">3.4.16.4</ecNumber>
    </recommendedName>
</protein>
<dbReference type="SUPFAM" id="SSF56601">
    <property type="entry name" value="beta-lactamase/transpeptidase-like"/>
    <property type="match status" value="1"/>
</dbReference>
<keyword evidence="5" id="KW-1003">Cell membrane</keyword>
<organism evidence="27 28">
    <name type="scientific">Ruminococcus gauvreauii</name>
    <dbReference type="NCBI Taxonomy" id="438033"/>
    <lineage>
        <taxon>Bacteria</taxon>
        <taxon>Bacillati</taxon>
        <taxon>Bacillota</taxon>
        <taxon>Clostridia</taxon>
        <taxon>Eubacteriales</taxon>
        <taxon>Oscillospiraceae</taxon>
        <taxon>Ruminococcus</taxon>
    </lineage>
</organism>
<feature type="domain" description="Glycosyl transferase family 51" evidence="26">
    <location>
        <begin position="82"/>
        <end position="271"/>
    </location>
</feature>
<dbReference type="Proteomes" id="UP001060164">
    <property type="component" value="Chromosome"/>
</dbReference>
<evidence type="ECO:0000256" key="22">
    <source>
        <dbReference type="ARBA" id="ARBA00049902"/>
    </source>
</evidence>
<keyword evidence="12" id="KW-0133">Cell shape</keyword>
<evidence type="ECO:0000256" key="24">
    <source>
        <dbReference type="SAM" id="Phobius"/>
    </source>
</evidence>
<dbReference type="Pfam" id="PF00912">
    <property type="entry name" value="Transgly"/>
    <property type="match status" value="1"/>
</dbReference>
<comment type="function">
    <text evidence="1">Cell wall formation. Synthesis of cross-linked peptidoglycan from the lipid intermediates. The enzyme has a penicillin-insensitive transglycosylase N-terminal domain (formation of linear glycan strands) and a penicillin-sensitive transpeptidase C-terminal domain (cross-linking of the peptide subunits).</text>
</comment>
<evidence type="ECO:0000313" key="27">
    <source>
        <dbReference type="EMBL" id="UWP58159.1"/>
    </source>
</evidence>
<dbReference type="Gene3D" id="3.40.710.10">
    <property type="entry name" value="DD-peptidase/beta-lactamase superfamily"/>
    <property type="match status" value="2"/>
</dbReference>
<keyword evidence="11" id="KW-0378">Hydrolase</keyword>
<keyword evidence="6" id="KW-0121">Carboxypeptidase</keyword>
<evidence type="ECO:0000256" key="12">
    <source>
        <dbReference type="ARBA" id="ARBA00022960"/>
    </source>
</evidence>
<dbReference type="InterPro" id="IPR050396">
    <property type="entry name" value="Glycosyltr_51/Transpeptidase"/>
</dbReference>
<evidence type="ECO:0000256" key="9">
    <source>
        <dbReference type="ARBA" id="ARBA00022679"/>
    </source>
</evidence>
<dbReference type="InterPro" id="IPR023346">
    <property type="entry name" value="Lysozyme-like_dom_sf"/>
</dbReference>
<keyword evidence="17" id="KW-0046">Antibiotic resistance</keyword>
<dbReference type="PANTHER" id="PTHR32282:SF11">
    <property type="entry name" value="PENICILLIN-BINDING PROTEIN 1B"/>
    <property type="match status" value="1"/>
</dbReference>
<dbReference type="PANTHER" id="PTHR32282">
    <property type="entry name" value="BINDING PROTEIN TRANSPEPTIDASE, PUTATIVE-RELATED"/>
    <property type="match status" value="1"/>
</dbReference>
<evidence type="ECO:0000256" key="23">
    <source>
        <dbReference type="SAM" id="MobiDB-lite"/>
    </source>
</evidence>
<evidence type="ECO:0000256" key="3">
    <source>
        <dbReference type="ARBA" id="ARBA00012448"/>
    </source>
</evidence>
<comment type="subcellular location">
    <subcellularLocation>
        <location evidence="2">Cell membrane</location>
        <topology evidence="2">Single-pass type II membrane protein</topology>
    </subcellularLocation>
</comment>
<evidence type="ECO:0000256" key="15">
    <source>
        <dbReference type="ARBA" id="ARBA00022989"/>
    </source>
</evidence>
<keyword evidence="14" id="KW-0573">Peptidoglycan synthesis</keyword>
<evidence type="ECO:0000256" key="5">
    <source>
        <dbReference type="ARBA" id="ARBA00022475"/>
    </source>
</evidence>
<keyword evidence="13" id="KW-0735">Signal-anchor</keyword>
<evidence type="ECO:0000256" key="21">
    <source>
        <dbReference type="ARBA" id="ARBA00044770"/>
    </source>
</evidence>
<evidence type="ECO:0000256" key="2">
    <source>
        <dbReference type="ARBA" id="ARBA00004401"/>
    </source>
</evidence>
<evidence type="ECO:0000256" key="14">
    <source>
        <dbReference type="ARBA" id="ARBA00022984"/>
    </source>
</evidence>
<accession>A0ABY5VCB2</accession>
<evidence type="ECO:0000256" key="11">
    <source>
        <dbReference type="ARBA" id="ARBA00022801"/>
    </source>
</evidence>
<evidence type="ECO:0000256" key="7">
    <source>
        <dbReference type="ARBA" id="ARBA00022670"/>
    </source>
</evidence>
<dbReference type="EMBL" id="CP102290">
    <property type="protein sequence ID" value="UWP58159.1"/>
    <property type="molecule type" value="Genomic_DNA"/>
</dbReference>